<accession>A0A090Z7M4</accession>
<dbReference type="CDD" id="cd00093">
    <property type="entry name" value="HTH_XRE"/>
    <property type="match status" value="1"/>
</dbReference>
<dbReference type="InterPro" id="IPR010982">
    <property type="entry name" value="Lambda_DNA-bd_dom_sf"/>
</dbReference>
<dbReference type="PANTHER" id="PTHR46558">
    <property type="entry name" value="TRACRIPTIONAL REGULATORY PROTEIN-RELATED-RELATED"/>
    <property type="match status" value="1"/>
</dbReference>
<comment type="caution">
    <text evidence="3">The sequence shown here is derived from an EMBL/GenBank/DDBJ whole genome shotgun (WGS) entry which is preliminary data.</text>
</comment>
<dbReference type="Proteomes" id="UP000029278">
    <property type="component" value="Unassembled WGS sequence"/>
</dbReference>
<evidence type="ECO:0000313" key="4">
    <source>
        <dbReference type="Proteomes" id="UP000029278"/>
    </source>
</evidence>
<evidence type="ECO:0000259" key="2">
    <source>
        <dbReference type="PROSITE" id="PS50943"/>
    </source>
</evidence>
<reference evidence="3 4" key="1">
    <citation type="submission" date="2014-04" db="EMBL/GenBank/DDBJ databases">
        <authorList>
            <person name="Bishop-Lilly K.A."/>
            <person name="Broomall S.M."/>
            <person name="Chain P.S."/>
            <person name="Chertkov O."/>
            <person name="Coyne S.R."/>
            <person name="Daligault H.E."/>
            <person name="Davenport K.W."/>
            <person name="Erkkila T."/>
            <person name="Frey K.G."/>
            <person name="Gibbons H.S."/>
            <person name="Gu W."/>
            <person name="Jaissle J."/>
            <person name="Johnson S.L."/>
            <person name="Koroleva G.I."/>
            <person name="Ladner J.T."/>
            <person name="Lo C.-C."/>
            <person name="Minogue T.D."/>
            <person name="Munk C."/>
            <person name="Palacios G.F."/>
            <person name="Redden C.L."/>
            <person name="Rosenzweig C.N."/>
            <person name="Scholz M.B."/>
            <person name="Teshima H."/>
            <person name="Xu Y."/>
        </authorList>
    </citation>
    <scope>NUCLEOTIDE SEQUENCE [LARGE SCALE GENOMIC DNA]</scope>
    <source>
        <strain evidence="3 4">8244</strain>
    </source>
</reference>
<dbReference type="STRING" id="44252.DJ90_5696"/>
<dbReference type="PANTHER" id="PTHR46558:SF11">
    <property type="entry name" value="HTH-TYPE TRANSCRIPTIONAL REGULATOR XRE"/>
    <property type="match status" value="1"/>
</dbReference>
<dbReference type="AlphaFoldDB" id="A0A090Z7M4"/>
<dbReference type="GeneID" id="77009478"/>
<dbReference type="RefSeq" id="WP_051985701.1">
    <property type="nucleotide sequence ID" value="NZ_JAKOBR010000029.1"/>
</dbReference>
<dbReference type="PROSITE" id="PS50943">
    <property type="entry name" value="HTH_CROC1"/>
    <property type="match status" value="1"/>
</dbReference>
<dbReference type="OrthoDB" id="1863321at2"/>
<dbReference type="GO" id="GO:0003677">
    <property type="term" value="F:DNA binding"/>
    <property type="evidence" value="ECO:0007669"/>
    <property type="project" value="UniProtKB-KW"/>
</dbReference>
<sequence length="139" mass="15534">METIGQRLRFLRNKHNLTQEKVAEMIGKKKGNISNYESDSYEPSAQTIIAICRLFNVSSDWFLTGEESVSKSEQTSGFDIETSDVDYQLINKIQQLSEKEKLKVEGYIDAILGGSPQHQRVGMSSKLMNGEEAAAKDVG</sequence>
<dbReference type="EMBL" id="JMQA01000035">
    <property type="protein sequence ID" value="KFN07274.1"/>
    <property type="molecule type" value="Genomic_DNA"/>
</dbReference>
<dbReference type="HOGENOM" id="CLU_066192_4_4_9"/>
<dbReference type="SMART" id="SM00530">
    <property type="entry name" value="HTH_XRE"/>
    <property type="match status" value="1"/>
</dbReference>
<protein>
    <submittedName>
        <fullName evidence="3">Helix-turn-helix family protein</fullName>
    </submittedName>
</protein>
<dbReference type="Gene3D" id="1.10.260.40">
    <property type="entry name" value="lambda repressor-like DNA-binding domains"/>
    <property type="match status" value="1"/>
</dbReference>
<dbReference type="InterPro" id="IPR001387">
    <property type="entry name" value="Cro/C1-type_HTH"/>
</dbReference>
<keyword evidence="4" id="KW-1185">Reference proteome</keyword>
<name>A0A090Z7M4_PAEMA</name>
<evidence type="ECO:0000313" key="3">
    <source>
        <dbReference type="EMBL" id="KFN07274.1"/>
    </source>
</evidence>
<feature type="domain" description="HTH cro/C1-type" evidence="2">
    <location>
        <begin position="8"/>
        <end position="62"/>
    </location>
</feature>
<dbReference type="Pfam" id="PF12844">
    <property type="entry name" value="HTH_19"/>
    <property type="match status" value="1"/>
</dbReference>
<evidence type="ECO:0000256" key="1">
    <source>
        <dbReference type="ARBA" id="ARBA00023125"/>
    </source>
</evidence>
<dbReference type="SUPFAM" id="SSF47413">
    <property type="entry name" value="lambda repressor-like DNA-binding domains"/>
    <property type="match status" value="1"/>
</dbReference>
<keyword evidence="1" id="KW-0238">DNA-binding</keyword>
<proteinExistence type="predicted"/>
<gene>
    <name evidence="3" type="ORF">DJ90_5696</name>
</gene>
<organism evidence="3 4">
    <name type="scientific">Paenibacillus macerans</name>
    <name type="common">Bacillus macerans</name>
    <dbReference type="NCBI Taxonomy" id="44252"/>
    <lineage>
        <taxon>Bacteria</taxon>
        <taxon>Bacillati</taxon>
        <taxon>Bacillota</taxon>
        <taxon>Bacilli</taxon>
        <taxon>Bacillales</taxon>
        <taxon>Paenibacillaceae</taxon>
        <taxon>Paenibacillus</taxon>
    </lineage>
</organism>
<dbReference type="PATRIC" id="fig|44252.3.peg.3929"/>